<dbReference type="AlphaFoldDB" id="A0A8J7YU73"/>
<accession>A0A8J7YU73</accession>
<name>A0A8J7YU73_9ARCH</name>
<comment type="caution">
    <text evidence="1">The sequence shown here is derived from an EMBL/GenBank/DDBJ whole genome shotgun (WGS) entry which is preliminary data.</text>
</comment>
<gene>
    <name evidence="1" type="ORF">GW779_02085</name>
</gene>
<evidence type="ECO:0000313" key="1">
    <source>
        <dbReference type="EMBL" id="NCS91199.1"/>
    </source>
</evidence>
<proteinExistence type="predicted"/>
<reference evidence="1" key="1">
    <citation type="submission" date="2019-11" db="EMBL/GenBank/DDBJ databases">
        <title>Lipid analysis of CO2-rich subsurface aquifers suggests an autotrophy-based deep biosphere with lysolipids enriched in CPR bacteria.</title>
        <authorList>
            <person name="Probst A.J."/>
            <person name="Elling F.J."/>
            <person name="Castelle C.J."/>
            <person name="Zhu Q."/>
            <person name="Elvert M."/>
            <person name="Birarda G."/>
            <person name="Holman H.-Y."/>
            <person name="Lane K.R."/>
            <person name="Ladd B."/>
            <person name="Ryan M.C."/>
            <person name="Woyke T."/>
            <person name="Hinrichs K.-U."/>
            <person name="Banfield J.F."/>
        </authorList>
    </citation>
    <scope>NUCLEOTIDE SEQUENCE</scope>
    <source>
        <strain evidence="1">CG_2015-04_33_537</strain>
    </source>
</reference>
<organism evidence="1 2">
    <name type="scientific">Candidatus Altarchaeum hamiconexum</name>
    <dbReference type="NCBI Taxonomy" id="1803513"/>
    <lineage>
        <taxon>Archaea</taxon>
        <taxon>Candidatus Altarchaeota</taxon>
        <taxon>Candidatus Altiarchaeia</taxon>
        <taxon>Candidatus Altarchaeales</taxon>
        <taxon>Candidatus Altarchaeaceae</taxon>
        <taxon>Candidatus Altarchaeum</taxon>
    </lineage>
</organism>
<sequence>MSNKGEHKFILTTQEVGNLPLKISKKYNFKIYEILKDTNKVSGTK</sequence>
<dbReference type="Proteomes" id="UP000738826">
    <property type="component" value="Unassembled WGS sequence"/>
</dbReference>
<protein>
    <submittedName>
        <fullName evidence="1">Uncharacterized protein</fullName>
    </submittedName>
</protein>
<dbReference type="EMBL" id="JAACQH010000038">
    <property type="protein sequence ID" value="NCS91199.1"/>
    <property type="molecule type" value="Genomic_DNA"/>
</dbReference>
<evidence type="ECO:0000313" key="2">
    <source>
        <dbReference type="Proteomes" id="UP000738826"/>
    </source>
</evidence>